<protein>
    <recommendedName>
        <fullName evidence="1">D-inositol 3-phosphate glycosyltransferase</fullName>
    </recommendedName>
</protein>
<evidence type="ECO:0000259" key="4">
    <source>
        <dbReference type="Pfam" id="PF13439"/>
    </source>
</evidence>
<evidence type="ECO:0000256" key="2">
    <source>
        <dbReference type="ARBA" id="ARBA00022676"/>
    </source>
</evidence>
<evidence type="ECO:0000313" key="6">
    <source>
        <dbReference type="Proteomes" id="UP000219688"/>
    </source>
</evidence>
<accession>A0A285VUV0</accession>
<keyword evidence="3 5" id="KW-0808">Transferase</keyword>
<dbReference type="Proteomes" id="UP000219688">
    <property type="component" value="Unassembled WGS sequence"/>
</dbReference>
<reference evidence="6" key="1">
    <citation type="submission" date="2017-08" db="EMBL/GenBank/DDBJ databases">
        <authorList>
            <person name="Varghese N."/>
            <person name="Submissions S."/>
        </authorList>
    </citation>
    <scope>NUCLEOTIDE SEQUENCE [LARGE SCALE GENOMIC DNA]</scope>
    <source>
        <strain evidence="6">USBA17B2</strain>
    </source>
</reference>
<proteinExistence type="predicted"/>
<dbReference type="Pfam" id="PF13692">
    <property type="entry name" value="Glyco_trans_1_4"/>
    <property type="match status" value="1"/>
</dbReference>
<dbReference type="RefSeq" id="WP_170955526.1">
    <property type="nucleotide sequence ID" value="NZ_OBQK01000017.1"/>
</dbReference>
<gene>
    <name evidence="5" type="ORF">SAMN05421879_11712</name>
</gene>
<dbReference type="GO" id="GO:1901137">
    <property type="term" value="P:carbohydrate derivative biosynthetic process"/>
    <property type="evidence" value="ECO:0007669"/>
    <property type="project" value="UniProtKB-ARBA"/>
</dbReference>
<dbReference type="PANTHER" id="PTHR45947">
    <property type="entry name" value="SULFOQUINOVOSYL TRANSFERASE SQD2"/>
    <property type="match status" value="1"/>
</dbReference>
<name>A0A285VUV0_9MICO</name>
<feature type="domain" description="Glycosyltransferase subfamily 4-like N-terminal" evidence="4">
    <location>
        <begin position="15"/>
        <end position="186"/>
    </location>
</feature>
<dbReference type="Pfam" id="PF13439">
    <property type="entry name" value="Glyco_transf_4"/>
    <property type="match status" value="1"/>
</dbReference>
<dbReference type="CDD" id="cd03801">
    <property type="entry name" value="GT4_PimA-like"/>
    <property type="match status" value="1"/>
</dbReference>
<keyword evidence="6" id="KW-1185">Reference proteome</keyword>
<dbReference type="Gene3D" id="3.40.50.2000">
    <property type="entry name" value="Glycogen Phosphorylase B"/>
    <property type="match status" value="2"/>
</dbReference>
<dbReference type="AlphaFoldDB" id="A0A285VUV0"/>
<organism evidence="5 6">
    <name type="scientific">Ornithinimicrobium cerasi</name>
    <dbReference type="NCBI Taxonomy" id="2248773"/>
    <lineage>
        <taxon>Bacteria</taxon>
        <taxon>Bacillati</taxon>
        <taxon>Actinomycetota</taxon>
        <taxon>Actinomycetes</taxon>
        <taxon>Micrococcales</taxon>
        <taxon>Ornithinimicrobiaceae</taxon>
        <taxon>Ornithinimicrobium</taxon>
    </lineage>
</organism>
<evidence type="ECO:0000256" key="1">
    <source>
        <dbReference type="ARBA" id="ARBA00021292"/>
    </source>
</evidence>
<dbReference type="EMBL" id="OBQK01000017">
    <property type="protein sequence ID" value="SOC57814.1"/>
    <property type="molecule type" value="Genomic_DNA"/>
</dbReference>
<sequence>MRIMLAPSAFHPSRGGVEELTLQLAKDYQHRGHDVTVVVNQHPADLPASDVVEAVQVRRLPFALPGFNPRRLVRYPSYLRSLLGQLDQLGPVPDVVHVQCASSQVVPLALWSARRQVPLIVTTQGEVTMDAGRVYQQSAQMRMSLRFGSRRASVLTACSRRAADDAAGVAQSFQGCRVIPNGVDPTQWKVTPLPAQPTYAAWGRHVPQKGLDLLIQAFSLVRKQLPCAVLRIGGDGPELERLKALAGPGVEFLGTLDRAAVQALMDRSRVAIVPSRLEPFGIVAVEAMACGRGVVWSTNGGLEDATAGLGWGVDPRDPQALAKAMVQAYENPVDPAAARAHAESLSWQHIGDQYLDIYKTTRWRAPSEQRS</sequence>
<dbReference type="InterPro" id="IPR050194">
    <property type="entry name" value="Glycosyltransferase_grp1"/>
</dbReference>
<dbReference type="PANTHER" id="PTHR45947:SF3">
    <property type="entry name" value="SULFOQUINOVOSYL TRANSFERASE SQD2"/>
    <property type="match status" value="1"/>
</dbReference>
<evidence type="ECO:0000313" key="5">
    <source>
        <dbReference type="EMBL" id="SOC57814.1"/>
    </source>
</evidence>
<dbReference type="SUPFAM" id="SSF53756">
    <property type="entry name" value="UDP-Glycosyltransferase/glycogen phosphorylase"/>
    <property type="match status" value="1"/>
</dbReference>
<dbReference type="InterPro" id="IPR028098">
    <property type="entry name" value="Glyco_trans_4-like_N"/>
</dbReference>
<dbReference type="GO" id="GO:0016757">
    <property type="term" value="F:glycosyltransferase activity"/>
    <property type="evidence" value="ECO:0007669"/>
    <property type="project" value="UniProtKB-KW"/>
</dbReference>
<keyword evidence="2 5" id="KW-0328">Glycosyltransferase</keyword>
<evidence type="ECO:0000256" key="3">
    <source>
        <dbReference type="ARBA" id="ARBA00022679"/>
    </source>
</evidence>